<dbReference type="EMBL" id="CAXITT010000126">
    <property type="protein sequence ID" value="CAL1532837.1"/>
    <property type="molecule type" value="Genomic_DNA"/>
</dbReference>
<comment type="caution">
    <text evidence="3">The sequence shown here is derived from an EMBL/GenBank/DDBJ whole genome shotgun (WGS) entry which is preliminary data.</text>
</comment>
<dbReference type="GO" id="GO:0051879">
    <property type="term" value="F:Hsp90 protein binding"/>
    <property type="evidence" value="ECO:0007669"/>
    <property type="project" value="TreeGrafter"/>
</dbReference>
<dbReference type="SUPFAM" id="SSF48403">
    <property type="entry name" value="Ankyrin repeat"/>
    <property type="match status" value="2"/>
</dbReference>
<dbReference type="Gene3D" id="1.25.40.20">
    <property type="entry name" value="Ankyrin repeat-containing domain"/>
    <property type="match status" value="2"/>
</dbReference>
<feature type="non-terminal residue" evidence="3">
    <location>
        <position position="703"/>
    </location>
</feature>
<protein>
    <submittedName>
        <fullName evidence="3">Uncharacterized protein</fullName>
    </submittedName>
</protein>
<reference evidence="3 4" key="1">
    <citation type="submission" date="2024-04" db="EMBL/GenBank/DDBJ databases">
        <authorList>
            <consortium name="Genoscope - CEA"/>
            <person name="William W."/>
        </authorList>
    </citation>
    <scope>NUCLEOTIDE SEQUENCE [LARGE SCALE GENOMIC DNA]</scope>
</reference>
<organism evidence="3 4">
    <name type="scientific">Lymnaea stagnalis</name>
    <name type="common">Great pond snail</name>
    <name type="synonym">Helix stagnalis</name>
    <dbReference type="NCBI Taxonomy" id="6523"/>
    <lineage>
        <taxon>Eukaryota</taxon>
        <taxon>Metazoa</taxon>
        <taxon>Spiralia</taxon>
        <taxon>Lophotrochozoa</taxon>
        <taxon>Mollusca</taxon>
        <taxon>Gastropoda</taxon>
        <taxon>Heterobranchia</taxon>
        <taxon>Euthyneura</taxon>
        <taxon>Panpulmonata</taxon>
        <taxon>Hygrophila</taxon>
        <taxon>Lymnaeoidea</taxon>
        <taxon>Lymnaeidae</taxon>
        <taxon>Lymnaea</taxon>
    </lineage>
</organism>
<feature type="non-terminal residue" evidence="3">
    <location>
        <position position="1"/>
    </location>
</feature>
<evidence type="ECO:0000256" key="2">
    <source>
        <dbReference type="ARBA" id="ARBA00022803"/>
    </source>
</evidence>
<dbReference type="SUPFAM" id="SSF48452">
    <property type="entry name" value="TPR-like"/>
    <property type="match status" value="1"/>
</dbReference>
<evidence type="ECO:0000313" key="3">
    <source>
        <dbReference type="EMBL" id="CAL1532837.1"/>
    </source>
</evidence>
<evidence type="ECO:0000313" key="4">
    <source>
        <dbReference type="Proteomes" id="UP001497497"/>
    </source>
</evidence>
<keyword evidence="1" id="KW-0677">Repeat</keyword>
<dbReference type="AlphaFoldDB" id="A0AAV2HFW2"/>
<dbReference type="InterPro" id="IPR036770">
    <property type="entry name" value="Ankyrin_rpt-contain_sf"/>
</dbReference>
<keyword evidence="4" id="KW-1185">Reference proteome</keyword>
<dbReference type="Proteomes" id="UP001497497">
    <property type="component" value="Unassembled WGS sequence"/>
</dbReference>
<dbReference type="PANTHER" id="PTHR22904:SF523">
    <property type="entry name" value="STRESS-INDUCED-PHOSPHOPROTEIN 1"/>
    <property type="match status" value="1"/>
</dbReference>
<proteinExistence type="predicted"/>
<keyword evidence="2" id="KW-0802">TPR repeat</keyword>
<evidence type="ECO:0000256" key="1">
    <source>
        <dbReference type="ARBA" id="ARBA00022737"/>
    </source>
</evidence>
<dbReference type="InterPro" id="IPR011990">
    <property type="entry name" value="TPR-like_helical_dom_sf"/>
</dbReference>
<dbReference type="PANTHER" id="PTHR22904">
    <property type="entry name" value="TPR REPEAT CONTAINING PROTEIN"/>
    <property type="match status" value="1"/>
</dbReference>
<gene>
    <name evidence="3" type="ORF">GSLYS_00006855001</name>
</gene>
<sequence>RWVCKVLHHFLVLKSDHHQLKFHSGDTYFHATISIVVQSNTQRQETLDLVGVDNVHDNPDVDHDGDSNADATELLRYVVENIVIPTGDLNIQDDKGNTVLHHLATLETYPISVLSYILSKDVDCLKVNNVGKTALDLTNQSDKRNLLFGKAMTEDDSKTLAKIARLKTNGNHCFCREDFHGAIKEYTIGIQMLEIARSENEGNTQFYKWDKSLAQLHGKRSECWFKLAELMQCLEDAKRNVDYHPEGYKGHYRVAEAYKELGQFKEAVNAFVKAYNRLTSSDGEDLDKKILKDLIETAFVTESQQADSLQTELNKVPATLKAHIINSYLEKKDWNIVEFIVTRVLKITDSDLRRPTLSKTSKWIVNLVHFCEKDLLSKHWWVCKVLHHFLVLKSDHHQLKFHPGDTYFHATISIVVQSNTQKHETLDLVGVDNVHDNPDVDHDGDSNADATELLRYVVENIVIPNGDLNIQDDKGNTVLHHLATYETYPISVLTYVLSKDVDFLKVNKDGKTALDLTNQSDKRNLLFGKVVAQLVACIDKHKHVKNVKEKKKLKEKSIQALTSLLPCHVNPVIPKELLKISADSCKDLLTSFADAGKWLVLKELVIQFQQAKGGTTLPTFAKEMSLTRVVEAPVQEMMESDKIDVVRFLVNHEASVDSPGAIEASIQNEEWKLTMELLDLGVNPDGVTLRPGDTPYHAALDLA</sequence>
<dbReference type="Gene3D" id="1.25.40.10">
    <property type="entry name" value="Tetratricopeptide repeat domain"/>
    <property type="match status" value="1"/>
</dbReference>
<accession>A0AAV2HFW2</accession>
<name>A0AAV2HFW2_LYMST</name>